<reference evidence="1" key="1">
    <citation type="submission" date="2019-08" db="EMBL/GenBank/DDBJ databases">
        <authorList>
            <person name="Kucharzyk K."/>
            <person name="Murdoch R.W."/>
            <person name="Higgins S."/>
            <person name="Loffler F."/>
        </authorList>
    </citation>
    <scope>NUCLEOTIDE SEQUENCE</scope>
</reference>
<sequence length="127" mass="13581">MLAPRFPGLFQHIVERGLLLALGCGALALLRGGVVVVGHLHARLLGQLLHRLAKAQPGVVHQKADGVAVLATAKAVKELFGRADAERRRFLPVEGAQAHVVGARLLELHVAAHHIDDVGAREEILDE</sequence>
<accession>A0A645CFS5</accession>
<dbReference type="AlphaFoldDB" id="A0A645CFS5"/>
<dbReference type="EMBL" id="VSSQ01026835">
    <property type="protein sequence ID" value="MPM75751.1"/>
    <property type="molecule type" value="Genomic_DNA"/>
</dbReference>
<comment type="caution">
    <text evidence="1">The sequence shown here is derived from an EMBL/GenBank/DDBJ whole genome shotgun (WGS) entry which is preliminary data.</text>
</comment>
<protein>
    <submittedName>
        <fullName evidence="1">Uncharacterized protein</fullName>
    </submittedName>
</protein>
<organism evidence="1">
    <name type="scientific">bioreactor metagenome</name>
    <dbReference type="NCBI Taxonomy" id="1076179"/>
    <lineage>
        <taxon>unclassified sequences</taxon>
        <taxon>metagenomes</taxon>
        <taxon>ecological metagenomes</taxon>
    </lineage>
</organism>
<name>A0A645CFS5_9ZZZZ</name>
<gene>
    <name evidence="1" type="ORF">SDC9_122745</name>
</gene>
<evidence type="ECO:0000313" key="1">
    <source>
        <dbReference type="EMBL" id="MPM75751.1"/>
    </source>
</evidence>
<proteinExistence type="predicted"/>